<name>A0A939JS87_9ACTN</name>
<evidence type="ECO:0000256" key="1">
    <source>
        <dbReference type="SAM" id="SignalP"/>
    </source>
</evidence>
<feature type="chain" id="PRO_5037827925" description="Streptomyces killer toxin-like beta/gamma crystallin domain-containing protein" evidence="1">
    <location>
        <begin position="29"/>
        <end position="129"/>
    </location>
</feature>
<evidence type="ECO:0000313" key="2">
    <source>
        <dbReference type="EMBL" id="MBO0657388.1"/>
    </source>
</evidence>
<dbReference type="RefSeq" id="WP_207248928.1">
    <property type="nucleotide sequence ID" value="NZ_JAFMOF010000008.1"/>
</dbReference>
<gene>
    <name evidence="2" type="ORF">J1792_33160</name>
</gene>
<evidence type="ECO:0008006" key="4">
    <source>
        <dbReference type="Google" id="ProtNLM"/>
    </source>
</evidence>
<accession>A0A939JS87</accession>
<evidence type="ECO:0000313" key="3">
    <source>
        <dbReference type="Proteomes" id="UP000664781"/>
    </source>
</evidence>
<keyword evidence="1" id="KW-0732">Signal</keyword>
<organism evidence="2 3">
    <name type="scientific">Streptomyces triculaminicus</name>
    <dbReference type="NCBI Taxonomy" id="2816232"/>
    <lineage>
        <taxon>Bacteria</taxon>
        <taxon>Bacillati</taxon>
        <taxon>Actinomycetota</taxon>
        <taxon>Actinomycetes</taxon>
        <taxon>Kitasatosporales</taxon>
        <taxon>Streptomycetaceae</taxon>
        <taxon>Streptomyces</taxon>
    </lineage>
</organism>
<feature type="signal peptide" evidence="1">
    <location>
        <begin position="1"/>
        <end position="28"/>
    </location>
</feature>
<reference evidence="2" key="1">
    <citation type="submission" date="2021-03" db="EMBL/GenBank/DDBJ databases">
        <title>Streptomyces strains.</title>
        <authorList>
            <person name="Lund M.B."/>
            <person name="Toerring T."/>
        </authorList>
    </citation>
    <scope>NUCLEOTIDE SEQUENCE</scope>
    <source>
        <strain evidence="2">JCM 4242</strain>
    </source>
</reference>
<dbReference type="EMBL" id="JAFMOF010000008">
    <property type="protein sequence ID" value="MBO0657388.1"/>
    <property type="molecule type" value="Genomic_DNA"/>
</dbReference>
<dbReference type="AlphaFoldDB" id="A0A939JS87"/>
<sequence>MRMHRGRLLAALVTGAALSLFTNGVASATVAKCDNGTCIKVIGKGLHVSDVMISEQFGHVRSGYYFAKVRYGGGNIEWNWTDWQNGAYVIYMKGLSSRNYPDGAMMCAGVERTQEPLDYPDEVCIKIHK</sequence>
<protein>
    <recommendedName>
        <fullName evidence="4">Streptomyces killer toxin-like beta/gamma crystallin domain-containing protein</fullName>
    </recommendedName>
</protein>
<dbReference type="Proteomes" id="UP000664781">
    <property type="component" value="Unassembled WGS sequence"/>
</dbReference>
<comment type="caution">
    <text evidence="2">The sequence shown here is derived from an EMBL/GenBank/DDBJ whole genome shotgun (WGS) entry which is preliminary data.</text>
</comment>
<proteinExistence type="predicted"/>
<keyword evidence="3" id="KW-1185">Reference proteome</keyword>